<protein>
    <submittedName>
        <fullName evidence="12">ATP-binding cassette subfamily B protein</fullName>
    </submittedName>
</protein>
<evidence type="ECO:0000259" key="10">
    <source>
        <dbReference type="PROSITE" id="PS50893"/>
    </source>
</evidence>
<dbReference type="SUPFAM" id="SSF90123">
    <property type="entry name" value="ABC transporter transmembrane region"/>
    <property type="match status" value="1"/>
</dbReference>
<feature type="transmembrane region" description="Helical" evidence="9">
    <location>
        <begin position="186"/>
        <end position="207"/>
    </location>
</feature>
<keyword evidence="6 9" id="KW-1133">Transmembrane helix</keyword>
<sequence>MALKKRVTEMPPTTPEGITGSWRVIGRLMPHLWPRDEPVLRARMVVAMGLLLLAKLATLAAPLFYKDAVDALSVPATITAVPLMMILAYGGARVGVVLFNELRDLLFARVVERAMHVVGLRVFRHLHALSLRFHLDRQTGGLSRVIERGTRGIEIVLRLFAFRAGPSVIELAMVCGTLWWLFDWTFAAAIVVTIAAYVAWTLVVTDWRVGFRRTMNRHDAEANTRAIDSLLNYETVKYFGNEEHEARRFDQALTAYENAAVTSHASLSLLNVGQGVIISAGLVGIMAMAGHGIVQGRMTPGDFVLVNTYLLQLYMPLNFLGMVYREIKQALVDMELMFSLSDQPPEVADAPDATDLRVTGGALRFEDVGFGYGPDRAVLRGVDITVPAGQTVALVGPSGAGKSTIGRLLFRFYDVTGGRVLIDGQDLRSVTQASLRRAIGVVPQDTVLFNDTVGYNIAYGRPVATQAEIEQAARMAALHDFVAGLPDGYETRVGERGLKLSGGEKQRVSIARAILKDPPILLFDEATSQLDSHTEREIQAALRRVSAGRTTLVIAHRLSTVVDADQIVVLDGGRVAESGTHQDLLAQGGRYAALWAKQQEARDLEARLQQAAQDPDVDRAAAALPA</sequence>
<evidence type="ECO:0000256" key="8">
    <source>
        <dbReference type="SAM" id="MobiDB-lite"/>
    </source>
</evidence>
<dbReference type="RefSeq" id="WP_184042676.1">
    <property type="nucleotide sequence ID" value="NZ_JACIGK010000003.1"/>
</dbReference>
<dbReference type="PROSITE" id="PS50929">
    <property type="entry name" value="ABC_TM1F"/>
    <property type="match status" value="1"/>
</dbReference>
<keyword evidence="5 12" id="KW-0067">ATP-binding</keyword>
<feature type="transmembrane region" description="Helical" evidence="9">
    <location>
        <begin position="77"/>
        <end position="99"/>
    </location>
</feature>
<dbReference type="InterPro" id="IPR011527">
    <property type="entry name" value="ABC1_TM_dom"/>
</dbReference>
<keyword evidence="3 9" id="KW-0812">Transmembrane</keyword>
<proteinExistence type="predicted"/>
<feature type="transmembrane region" description="Helical" evidence="9">
    <location>
        <begin position="160"/>
        <end position="180"/>
    </location>
</feature>
<evidence type="ECO:0000256" key="9">
    <source>
        <dbReference type="SAM" id="Phobius"/>
    </source>
</evidence>
<dbReference type="InterPro" id="IPR027417">
    <property type="entry name" value="P-loop_NTPase"/>
</dbReference>
<dbReference type="FunFam" id="3.40.50.300:FF:000186">
    <property type="entry name" value="ATP-binding cassette sub-family B member 7, mitochondrial"/>
    <property type="match status" value="1"/>
</dbReference>
<dbReference type="PROSITE" id="PS50893">
    <property type="entry name" value="ABC_TRANSPORTER_2"/>
    <property type="match status" value="1"/>
</dbReference>
<dbReference type="Pfam" id="PF00005">
    <property type="entry name" value="ABC_tran"/>
    <property type="match status" value="1"/>
</dbReference>
<evidence type="ECO:0000313" key="12">
    <source>
        <dbReference type="EMBL" id="MBB4265064.1"/>
    </source>
</evidence>
<keyword evidence="2" id="KW-0813">Transport</keyword>
<feature type="transmembrane region" description="Helical" evidence="9">
    <location>
        <begin position="45"/>
        <end position="65"/>
    </location>
</feature>
<evidence type="ECO:0000256" key="4">
    <source>
        <dbReference type="ARBA" id="ARBA00022741"/>
    </source>
</evidence>
<accession>A0A7W6RBS6</accession>
<dbReference type="SUPFAM" id="SSF52540">
    <property type="entry name" value="P-loop containing nucleoside triphosphate hydrolases"/>
    <property type="match status" value="1"/>
</dbReference>
<evidence type="ECO:0000256" key="7">
    <source>
        <dbReference type="ARBA" id="ARBA00023136"/>
    </source>
</evidence>
<dbReference type="CDD" id="cd18582">
    <property type="entry name" value="ABC_6TM_ATM1_ABCB7"/>
    <property type="match status" value="1"/>
</dbReference>
<dbReference type="InterPro" id="IPR017871">
    <property type="entry name" value="ABC_transporter-like_CS"/>
</dbReference>
<evidence type="ECO:0000256" key="2">
    <source>
        <dbReference type="ARBA" id="ARBA00022448"/>
    </source>
</evidence>
<dbReference type="Proteomes" id="UP000554286">
    <property type="component" value="Unassembled WGS sequence"/>
</dbReference>
<dbReference type="InterPro" id="IPR003439">
    <property type="entry name" value="ABC_transporter-like_ATP-bd"/>
</dbReference>
<evidence type="ECO:0000256" key="3">
    <source>
        <dbReference type="ARBA" id="ARBA00022692"/>
    </source>
</evidence>
<dbReference type="InterPro" id="IPR039421">
    <property type="entry name" value="Type_1_exporter"/>
</dbReference>
<dbReference type="PANTHER" id="PTHR24221">
    <property type="entry name" value="ATP-BINDING CASSETTE SUB-FAMILY B"/>
    <property type="match status" value="1"/>
</dbReference>
<dbReference type="GO" id="GO:0016887">
    <property type="term" value="F:ATP hydrolysis activity"/>
    <property type="evidence" value="ECO:0007669"/>
    <property type="project" value="InterPro"/>
</dbReference>
<comment type="caution">
    <text evidence="12">The sequence shown here is derived from an EMBL/GenBank/DDBJ whole genome shotgun (WGS) entry which is preliminary data.</text>
</comment>
<evidence type="ECO:0000256" key="5">
    <source>
        <dbReference type="ARBA" id="ARBA00022840"/>
    </source>
</evidence>
<dbReference type="AlphaFoldDB" id="A0A7W6RBS6"/>
<evidence type="ECO:0000313" key="13">
    <source>
        <dbReference type="Proteomes" id="UP000554286"/>
    </source>
</evidence>
<feature type="domain" description="ABC transporter" evidence="10">
    <location>
        <begin position="363"/>
        <end position="597"/>
    </location>
</feature>
<dbReference type="InterPro" id="IPR036640">
    <property type="entry name" value="ABC1_TM_sf"/>
</dbReference>
<feature type="region of interest" description="Disordered" evidence="8">
    <location>
        <begin position="606"/>
        <end position="626"/>
    </location>
</feature>
<comment type="subcellular location">
    <subcellularLocation>
        <location evidence="1">Cell membrane</location>
        <topology evidence="1">Multi-pass membrane protein</topology>
    </subcellularLocation>
</comment>
<dbReference type="GO" id="GO:0005524">
    <property type="term" value="F:ATP binding"/>
    <property type="evidence" value="ECO:0007669"/>
    <property type="project" value="UniProtKB-KW"/>
</dbReference>
<dbReference type="Gene3D" id="3.40.50.300">
    <property type="entry name" value="P-loop containing nucleotide triphosphate hydrolases"/>
    <property type="match status" value="1"/>
</dbReference>
<keyword evidence="7 9" id="KW-0472">Membrane</keyword>
<keyword evidence="4" id="KW-0547">Nucleotide-binding</keyword>
<feature type="transmembrane region" description="Helical" evidence="9">
    <location>
        <begin position="276"/>
        <end position="294"/>
    </location>
</feature>
<dbReference type="Pfam" id="PF00664">
    <property type="entry name" value="ABC_membrane"/>
    <property type="match status" value="1"/>
</dbReference>
<dbReference type="GO" id="GO:0140359">
    <property type="term" value="F:ABC-type transporter activity"/>
    <property type="evidence" value="ECO:0007669"/>
    <property type="project" value="InterPro"/>
</dbReference>
<dbReference type="EMBL" id="JACIGK010000003">
    <property type="protein sequence ID" value="MBB4265064.1"/>
    <property type="molecule type" value="Genomic_DNA"/>
</dbReference>
<keyword evidence="13" id="KW-1185">Reference proteome</keyword>
<evidence type="ECO:0000256" key="6">
    <source>
        <dbReference type="ARBA" id="ARBA00022989"/>
    </source>
</evidence>
<feature type="domain" description="ABC transmembrane type-1" evidence="11">
    <location>
        <begin position="45"/>
        <end position="329"/>
    </location>
</feature>
<dbReference type="GO" id="GO:0006879">
    <property type="term" value="P:intracellular iron ion homeostasis"/>
    <property type="evidence" value="ECO:0007669"/>
    <property type="project" value="TreeGrafter"/>
</dbReference>
<gene>
    <name evidence="12" type="ORF">GGD89_000675</name>
</gene>
<name>A0A7W6RBS6_9PROT</name>
<dbReference type="CDD" id="cd03253">
    <property type="entry name" value="ABCC_ATM1_transporter"/>
    <property type="match status" value="1"/>
</dbReference>
<evidence type="ECO:0000259" key="11">
    <source>
        <dbReference type="PROSITE" id="PS50929"/>
    </source>
</evidence>
<evidence type="ECO:0000256" key="1">
    <source>
        <dbReference type="ARBA" id="ARBA00004651"/>
    </source>
</evidence>
<organism evidence="12 13">
    <name type="scientific">Roseospira visakhapatnamensis</name>
    <dbReference type="NCBI Taxonomy" id="390880"/>
    <lineage>
        <taxon>Bacteria</taxon>
        <taxon>Pseudomonadati</taxon>
        <taxon>Pseudomonadota</taxon>
        <taxon>Alphaproteobacteria</taxon>
        <taxon>Rhodospirillales</taxon>
        <taxon>Rhodospirillaceae</taxon>
        <taxon>Roseospira</taxon>
    </lineage>
</organism>
<dbReference type="PANTHER" id="PTHR24221:SF402">
    <property type="entry name" value="IRON-SULFUR CLUSTERS TRANSPORTER ABCB7, MITOCHONDRIAL"/>
    <property type="match status" value="1"/>
</dbReference>
<dbReference type="PROSITE" id="PS00211">
    <property type="entry name" value="ABC_TRANSPORTER_1"/>
    <property type="match status" value="1"/>
</dbReference>
<dbReference type="InterPro" id="IPR003593">
    <property type="entry name" value="AAA+_ATPase"/>
</dbReference>
<dbReference type="Gene3D" id="1.20.1560.10">
    <property type="entry name" value="ABC transporter type 1, transmembrane domain"/>
    <property type="match status" value="1"/>
</dbReference>
<dbReference type="SMART" id="SM00382">
    <property type="entry name" value="AAA"/>
    <property type="match status" value="1"/>
</dbReference>
<reference evidence="12 13" key="1">
    <citation type="submission" date="2020-08" db="EMBL/GenBank/DDBJ databases">
        <title>Genome sequencing of Purple Non-Sulfur Bacteria from various extreme environments.</title>
        <authorList>
            <person name="Mayer M."/>
        </authorList>
    </citation>
    <scope>NUCLEOTIDE SEQUENCE [LARGE SCALE GENOMIC DNA]</scope>
    <source>
        <strain evidence="12 13">JA131</strain>
    </source>
</reference>
<dbReference type="GO" id="GO:0005886">
    <property type="term" value="C:plasma membrane"/>
    <property type="evidence" value="ECO:0007669"/>
    <property type="project" value="UniProtKB-SubCell"/>
</dbReference>